<name>A0ACB8UN39_9EURO</name>
<protein>
    <submittedName>
        <fullName evidence="1">Uncharacterized protein</fullName>
    </submittedName>
</protein>
<accession>A0ACB8UN39</accession>
<dbReference type="EMBL" id="JALBCA010000151">
    <property type="protein sequence ID" value="KAI2381997.1"/>
    <property type="molecule type" value="Genomic_DNA"/>
</dbReference>
<proteinExistence type="predicted"/>
<sequence length="694" mass="75084">MYSASGPGSINGLGNIDGTINPAALNTPAAVHSSPLTSTPCCTAVSDGSIPAAAAATSPGSLHIPSPSLARGVKRGRSVDQYDEQHDGVEDDEQVRRKRGRPPKHPRPSGTTPTSSPLASQKQIRTPLPQPQTPQMSQRPPPIPNTPTSQSSPPSRTTPTKPVIKALPTVRDHTTDQLNKDGDEYIAKEFDPSGDNKVDDLGYLQDGRTYKCRTFRVHNRGQRLFMLATECARVLGYRDSYLLFNKNRSLYKIIASQEEKDDLISQDILPYSYRSRQIAIVTAKSMFRQFGSRVIVNGRRVRDDYWEGKARKQGFTEEDLAGEKRPGGAKAREAAEAANTTGSLPALGHGDVIYSNAAPPDGLIHTPGLPPGLATSLAPLPMINPAPVDDPRMREYSSMPRPRQELSGQPYNDRLSSSNTPDLLSQASLTTEFSKALNHQRGFRGRGLEDSWFKSRDLPASDQGLPSLSEQLEPNLSPSQTIQSPQLNSSAMLSATPIARQPPHSLTPHSSFPQPSMTPPMRGMLQGVRPDHLHHRTSTNTLASTNTSQASLYSYPQTQHMWNQVPNQPVGPAQYSHPLHPHQSPSPHLAPHQSPRHLGHPAPSPQMHPQPQNQNLVAVGYPNSTASAYPPMAAPRAAYSSPGGPNIYHTPQNALNMGMVTNATLPGWPSSSGPLPPSQQSQPGASHSGWPGAF</sequence>
<evidence type="ECO:0000313" key="1">
    <source>
        <dbReference type="EMBL" id="KAI2381997.1"/>
    </source>
</evidence>
<gene>
    <name evidence="1" type="ORF">LOY88_006397</name>
</gene>
<organism evidence="1">
    <name type="scientific">Ophidiomyces ophidiicola</name>
    <dbReference type="NCBI Taxonomy" id="1387563"/>
    <lineage>
        <taxon>Eukaryota</taxon>
        <taxon>Fungi</taxon>
        <taxon>Dikarya</taxon>
        <taxon>Ascomycota</taxon>
        <taxon>Pezizomycotina</taxon>
        <taxon>Eurotiomycetes</taxon>
        <taxon>Eurotiomycetidae</taxon>
        <taxon>Onygenales</taxon>
        <taxon>Onygenaceae</taxon>
        <taxon>Ophidiomyces</taxon>
    </lineage>
</organism>
<comment type="caution">
    <text evidence="1">The sequence shown here is derived from an EMBL/GenBank/DDBJ whole genome shotgun (WGS) entry which is preliminary data.</text>
</comment>
<reference evidence="1" key="1">
    <citation type="journal article" date="2022" name="bioRxiv">
        <title>Population genetic analysis of Ophidiomyces ophidiicola, the causative agent of snake fungal disease, indicates recent introductions to the USA.</title>
        <authorList>
            <person name="Ladner J.T."/>
            <person name="Palmer J.M."/>
            <person name="Ettinger C.L."/>
            <person name="Stajich J.E."/>
            <person name="Farrell T.M."/>
            <person name="Glorioso B.M."/>
            <person name="Lawson B."/>
            <person name="Price S.J."/>
            <person name="Stengle A.G."/>
            <person name="Grear D.A."/>
            <person name="Lorch J.M."/>
        </authorList>
    </citation>
    <scope>NUCLEOTIDE SEQUENCE</scope>
    <source>
        <strain evidence="1">NWHC 24266-5</strain>
    </source>
</reference>